<evidence type="ECO:0000313" key="8">
    <source>
        <dbReference type="Proteomes" id="UP000274695"/>
    </source>
</evidence>
<evidence type="ECO:0000256" key="5">
    <source>
        <dbReference type="SAM" id="Phobius"/>
    </source>
</evidence>
<sequence>MTQNHLNTSNSWPAEIGKWILRGVLVCTLIVVTCVAALYSVLDTQRGSDWLLAKSLSFISPEASFTSYSGTLASGIQLQDLHLPLPSADIHIAGIDSSWNLWGILSGELPIHKLHITQLDIKIPDTEKAETETTSPPPWPNLTLPFPVALKDLRVQGINIQQGNKQQYIDEVLLQAHSGLISSNIAKLHIESKEYSAKLSGAVNNRPPYKMRLNLDWRIELDEQGRYSGKGSLSGNLENLRLSHQLSEPAVIRSELTLSDWYEPSQALIDIKTMQLEANLNWTKLTLPPHQADKKSNQPLVSSTNAQLFIKGGWEDYSLIFQSQLEAKASTDASAKANQTAFIDKLLAKPANLTLNISGKKQAVAVNKIALTSSVGALSIQGKIDVEQIQTNPSIKWRLNLIADAIDTQNLLPQWPIKLAADIDSSGSWQGELYQTTLSINTLDGELAGKSIAGNGSFDISNTGQTFKELTLQVGDNRLKANGKLADKSELYWELAATDLSQILPDLSGAISSTGSLHGGAITQLFDKGKSPEISATLNAKALRYQQYSVANATLNLNTQSNSAIDLRLHGEGIAASVLNNAAIDLNGSGTLPQHQFDLQLRDGDKHLDLDLRGALQQIQSQYQWKTSIQRLSLNSRVSGPWQLIGNSDLALAANAVSLSRLCLGQDDTRVCSELVLKDGAINASGLIDALPLERFAAGLPSGSAITGQINSQFSVAGKSDDLSGNITINSEDILIRYQSSADQTAAEYRASFTTKAELEHNRLRGNALFSIDDVGNIAANITTQGLSASSDIQGSIEGGFNNLRWLGGLFPQLEKLDGVLTSNISASGQLATPKADGVISLSKVKMDLPELGLSLRDAGAKLAFDSRGPWQLDSTIPSGDGSLNISGQGELGELGGPTGQIQISGENITALDRSEGMLVISPNISTSITPELIKIRGSLDIAKGNYTLKALPDQAAGVSVDERIVNSQSDKSKTQARAIDSRIDITLNDSFEFKGYGLSTRLGGKLKVSQKPEGLLQAFGSLSLYDGIYQAYGQKLNVERGLLIFQGPLDNPGLNITAVRETKTVTVGVNIGGFAQDIRSELFSEPALPPTDVMAILITGKAPSDLNKSDANQVMNAATALGISQSRGITNTLQNTFGVDVISLQGGDSYEDSALVVGKYLTPDLFISYVQNLFTPTGSVQLDYSLSKNLGLKAQSGKAQSIDLLYKIEHGEH</sequence>
<organism evidence="7 8">
    <name type="scientific">Zhongshania marina</name>
    <dbReference type="NCBI Taxonomy" id="2304603"/>
    <lineage>
        <taxon>Bacteria</taxon>
        <taxon>Pseudomonadati</taxon>
        <taxon>Pseudomonadota</taxon>
        <taxon>Gammaproteobacteria</taxon>
        <taxon>Cellvibrionales</taxon>
        <taxon>Spongiibacteraceae</taxon>
        <taxon>Zhongshania</taxon>
    </lineage>
</organism>
<dbReference type="PANTHER" id="PTHR36985">
    <property type="entry name" value="TRANSLOCATION AND ASSEMBLY MODULE SUBUNIT TAMB"/>
    <property type="match status" value="1"/>
</dbReference>
<dbReference type="Proteomes" id="UP000274695">
    <property type="component" value="Unassembled WGS sequence"/>
</dbReference>
<accession>A0ABX9W8A7</accession>
<keyword evidence="3 5" id="KW-1133">Transmembrane helix</keyword>
<comment type="caution">
    <text evidence="7">The sequence shown here is derived from an EMBL/GenBank/DDBJ whole genome shotgun (WGS) entry which is preliminary data.</text>
</comment>
<comment type="subcellular location">
    <subcellularLocation>
        <location evidence="1">Membrane</location>
        <topology evidence="1">Single-pass membrane protein</topology>
    </subcellularLocation>
</comment>
<evidence type="ECO:0000256" key="4">
    <source>
        <dbReference type="ARBA" id="ARBA00023136"/>
    </source>
</evidence>
<dbReference type="EMBL" id="RHGB01000001">
    <property type="protein sequence ID" value="RNL67728.1"/>
    <property type="molecule type" value="Genomic_DNA"/>
</dbReference>
<dbReference type="InterPro" id="IPR007452">
    <property type="entry name" value="TamB_C"/>
</dbReference>
<keyword evidence="4 5" id="KW-0472">Membrane</keyword>
<evidence type="ECO:0000256" key="2">
    <source>
        <dbReference type="ARBA" id="ARBA00022692"/>
    </source>
</evidence>
<dbReference type="Pfam" id="PF04357">
    <property type="entry name" value="TamB"/>
    <property type="match status" value="1"/>
</dbReference>
<feature type="domain" description="Translocation and assembly module TamB C-terminal" evidence="6">
    <location>
        <begin position="879"/>
        <end position="1210"/>
    </location>
</feature>
<keyword evidence="8" id="KW-1185">Reference proteome</keyword>
<evidence type="ECO:0000256" key="1">
    <source>
        <dbReference type="ARBA" id="ARBA00004167"/>
    </source>
</evidence>
<evidence type="ECO:0000256" key="3">
    <source>
        <dbReference type="ARBA" id="ARBA00022989"/>
    </source>
</evidence>
<reference evidence="7 8" key="1">
    <citation type="submission" date="2018-10" db="EMBL/GenBank/DDBJ databases">
        <title>Draft genome sequence of Zhongshania sp. DSW25-10.</title>
        <authorList>
            <person name="Oh J."/>
        </authorList>
    </citation>
    <scope>NUCLEOTIDE SEQUENCE [LARGE SCALE GENOMIC DNA]</scope>
    <source>
        <strain evidence="7 8">DSW25-10</strain>
    </source>
</reference>
<dbReference type="PANTHER" id="PTHR36985:SF1">
    <property type="entry name" value="TRANSLOCATION AND ASSEMBLY MODULE SUBUNIT TAMB"/>
    <property type="match status" value="1"/>
</dbReference>
<protein>
    <recommendedName>
        <fullName evidence="6">Translocation and assembly module TamB C-terminal domain-containing protein</fullName>
    </recommendedName>
</protein>
<keyword evidence="2 5" id="KW-0812">Transmembrane</keyword>
<evidence type="ECO:0000313" key="7">
    <source>
        <dbReference type="EMBL" id="RNL67728.1"/>
    </source>
</evidence>
<proteinExistence type="predicted"/>
<feature type="transmembrane region" description="Helical" evidence="5">
    <location>
        <begin position="20"/>
        <end position="42"/>
    </location>
</feature>
<dbReference type="RefSeq" id="WP_123181188.1">
    <property type="nucleotide sequence ID" value="NZ_RHGB01000001.1"/>
</dbReference>
<evidence type="ECO:0000259" key="6">
    <source>
        <dbReference type="Pfam" id="PF04357"/>
    </source>
</evidence>
<gene>
    <name evidence="7" type="ORF">D0911_01520</name>
</gene>
<name>A0ABX9W8A7_9GAMM</name>